<dbReference type="EMBL" id="JAQNQY010000055">
    <property type="protein sequence ID" value="MDC1754808.1"/>
    <property type="molecule type" value="Genomic_DNA"/>
</dbReference>
<dbReference type="Proteomes" id="UP000320533">
    <property type="component" value="Chromosome"/>
</dbReference>
<feature type="signal peptide" evidence="1">
    <location>
        <begin position="1"/>
        <end position="18"/>
    </location>
</feature>
<name>A0A4Y1VDG8_BACUN</name>
<dbReference type="KEGG" id="bun:Bun01g_07420"/>
<evidence type="ECO:0000313" key="4">
    <source>
        <dbReference type="Proteomes" id="UP000320533"/>
    </source>
</evidence>
<sequence>MKERILFIFLLFSISAFSQEKASMGTIKLTAIVPDSLLNMKVLHYAQELKYVDKDAQQDTYDAASFFIINSINSKDLKIDTYLFSFPSQLSYSPLGIAIKHKNDYFLYSYGYLPLAILKIMHLSQQDSSVYTSVIHSMYNLLQYASKEGIELKHELIGQTKYYYNIVNWVHVFKMKDFDYWQHSNAYCPTYNPTASLFLVKKIKNEDSEQITQWIQTSYGKDFPYKVYKVFNTKKESLYLIEVDRSYHKEYDFLFVKGENYVFYQINNSFIPIMYVLKSFFKRNNETLLKSIECLSLAWLYYHAN</sequence>
<accession>A0A4Y1VDG8</accession>
<dbReference type="RefSeq" id="WP_057254481.1">
    <property type="nucleotide sequence ID" value="NZ_AP019724.1"/>
</dbReference>
<keyword evidence="1" id="KW-0732">Signal</keyword>
<gene>
    <name evidence="2" type="ORF">Bun01g_07420</name>
    <name evidence="3" type="ORF">POY80_20545</name>
</gene>
<reference evidence="2 4" key="1">
    <citation type="submission" date="2019-06" db="EMBL/GenBank/DDBJ databases">
        <title>Complete genome sequence of Bacteroides uniformis NBRC 113350.</title>
        <authorList>
            <person name="Miura T."/>
            <person name="Furukawa M."/>
            <person name="Shimamura M."/>
            <person name="Ohyama Y."/>
            <person name="Yamazoe A."/>
            <person name="Kawasaki H."/>
        </authorList>
    </citation>
    <scope>NUCLEOTIDE SEQUENCE [LARGE SCALE GENOMIC DNA]</scope>
    <source>
        <strain evidence="2 4">NBRC 113350</strain>
    </source>
</reference>
<evidence type="ECO:0000313" key="2">
    <source>
        <dbReference type="EMBL" id="BBK86372.1"/>
    </source>
</evidence>
<evidence type="ECO:0000313" key="3">
    <source>
        <dbReference type="EMBL" id="MDC1754808.1"/>
    </source>
</evidence>
<feature type="chain" id="PRO_5042721556" evidence="1">
    <location>
        <begin position="19"/>
        <end position="305"/>
    </location>
</feature>
<reference evidence="3" key="2">
    <citation type="submission" date="2022-10" db="EMBL/GenBank/DDBJ databases">
        <title>Human gut microbiome strain richness.</title>
        <authorList>
            <person name="Chen-Liaw A."/>
        </authorList>
    </citation>
    <scope>NUCLEOTIDE SEQUENCE</scope>
    <source>
        <strain evidence="3">A1_m1001262Bd0_191120</strain>
    </source>
</reference>
<proteinExistence type="predicted"/>
<dbReference type="AlphaFoldDB" id="A0A4Y1VDG8"/>
<dbReference type="Proteomes" id="UP001218502">
    <property type="component" value="Unassembled WGS sequence"/>
</dbReference>
<dbReference type="EMBL" id="AP019724">
    <property type="protein sequence ID" value="BBK86372.1"/>
    <property type="molecule type" value="Genomic_DNA"/>
</dbReference>
<protein>
    <submittedName>
        <fullName evidence="2">Uncharacterized protein</fullName>
    </submittedName>
</protein>
<organism evidence="2 4">
    <name type="scientific">Bacteroides uniformis</name>
    <dbReference type="NCBI Taxonomy" id="820"/>
    <lineage>
        <taxon>Bacteria</taxon>
        <taxon>Pseudomonadati</taxon>
        <taxon>Bacteroidota</taxon>
        <taxon>Bacteroidia</taxon>
        <taxon>Bacteroidales</taxon>
        <taxon>Bacteroidaceae</taxon>
        <taxon>Bacteroides</taxon>
    </lineage>
</organism>
<evidence type="ECO:0000256" key="1">
    <source>
        <dbReference type="SAM" id="SignalP"/>
    </source>
</evidence>